<dbReference type="RefSeq" id="WP_281180549.1">
    <property type="nucleotide sequence ID" value="NZ_FNJI01000026.1"/>
</dbReference>
<evidence type="ECO:0000313" key="3">
    <source>
        <dbReference type="EMBL" id="SDP56836.1"/>
    </source>
</evidence>
<feature type="transmembrane region" description="Helical" evidence="2">
    <location>
        <begin position="140"/>
        <end position="163"/>
    </location>
</feature>
<accession>A0A1H0TTF3</accession>
<dbReference type="AlphaFoldDB" id="A0A1H0TTF3"/>
<dbReference type="Gene3D" id="1.20.120.1200">
    <property type="entry name" value="NADH-ubiquinone/plastoquinone oxidoreductase chain 6, subunit NuoJ"/>
    <property type="match status" value="1"/>
</dbReference>
<name>A0A1H0TTF3_9BACT</name>
<proteinExistence type="inferred from homology"/>
<dbReference type="PANTHER" id="PTHR33269">
    <property type="entry name" value="NADH-UBIQUINONE OXIDOREDUCTASE CHAIN 6"/>
    <property type="match status" value="1"/>
</dbReference>
<dbReference type="EC" id="7.1.1.-" evidence="2"/>
<protein>
    <recommendedName>
        <fullName evidence="2">NADH-quinone oxidoreductase subunit J</fullName>
        <ecNumber evidence="2">7.1.1.-</ecNumber>
    </recommendedName>
</protein>
<feature type="transmembrane region" description="Helical" evidence="2">
    <location>
        <begin position="54"/>
        <end position="78"/>
    </location>
</feature>
<keyword evidence="2" id="KW-1133">Transmembrane helix</keyword>
<comment type="catalytic activity">
    <reaction evidence="2">
        <text>a quinone + NADH + 5 H(+)(in) = a quinol + NAD(+) + 4 H(+)(out)</text>
        <dbReference type="Rhea" id="RHEA:57888"/>
        <dbReference type="ChEBI" id="CHEBI:15378"/>
        <dbReference type="ChEBI" id="CHEBI:24646"/>
        <dbReference type="ChEBI" id="CHEBI:57540"/>
        <dbReference type="ChEBI" id="CHEBI:57945"/>
        <dbReference type="ChEBI" id="CHEBI:132124"/>
    </reaction>
</comment>
<gene>
    <name evidence="3" type="ORF">SAMN05660330_03214</name>
</gene>
<dbReference type="STRING" id="91360.SAMN05660330_03214"/>
<keyword evidence="2" id="KW-0812">Transmembrane</keyword>
<dbReference type="InterPro" id="IPR042106">
    <property type="entry name" value="Nuo/plastoQ_OxRdtase_6_NuoJ"/>
</dbReference>
<comment type="similarity">
    <text evidence="1 2">Belongs to the complex I subunit 6 family.</text>
</comment>
<keyword evidence="2" id="KW-0520">NAD</keyword>
<dbReference type="GO" id="GO:0005886">
    <property type="term" value="C:plasma membrane"/>
    <property type="evidence" value="ECO:0007669"/>
    <property type="project" value="UniProtKB-SubCell"/>
</dbReference>
<feature type="transmembrane region" description="Helical" evidence="2">
    <location>
        <begin position="31"/>
        <end position="48"/>
    </location>
</feature>
<reference evidence="3 4" key="1">
    <citation type="submission" date="2016-10" db="EMBL/GenBank/DDBJ databases">
        <authorList>
            <person name="de Groot N.N."/>
        </authorList>
    </citation>
    <scope>NUCLEOTIDE SEQUENCE [LARGE SCALE GENOMIC DNA]</scope>
    <source>
        <strain evidence="3 4">DSM 12130</strain>
    </source>
</reference>
<dbReference type="PANTHER" id="PTHR33269:SF17">
    <property type="entry name" value="NADH-UBIQUINONE OXIDOREDUCTASE CHAIN 6"/>
    <property type="match status" value="1"/>
</dbReference>
<evidence type="ECO:0000256" key="1">
    <source>
        <dbReference type="ARBA" id="ARBA00005698"/>
    </source>
</evidence>
<dbReference type="GO" id="GO:0048038">
    <property type="term" value="F:quinone binding"/>
    <property type="evidence" value="ECO:0007669"/>
    <property type="project" value="UniProtKB-UniRule"/>
</dbReference>
<feature type="transmembrane region" description="Helical" evidence="2">
    <location>
        <begin position="6"/>
        <end position="24"/>
    </location>
</feature>
<keyword evidence="2" id="KW-0472">Membrane</keyword>
<comment type="function">
    <text evidence="2">NDH-1 shuttles electrons from NADH, via FMN and iron-sulfur (Fe-S) centers, to quinones in the respiratory chain. Couples the redox reaction to proton translocation (for every two electrons transferred, four hydrogen ions are translocated across the cytoplasmic membrane), and thus conserves the redox energy in a proton gradient.</text>
</comment>
<evidence type="ECO:0000256" key="2">
    <source>
        <dbReference type="RuleBase" id="RU004429"/>
    </source>
</evidence>
<comment type="subcellular location">
    <subcellularLocation>
        <location evidence="2">Cell membrane</location>
        <topology evidence="2">Multi-pass membrane protein</topology>
    </subcellularLocation>
</comment>
<sequence length="169" mass="18176">MFSEGLFYAFSVLAVLGALGLVLFRHPMRGAMSLVVTMISLAGLYSLLSAKLIFVLQLIVYAGAIMSLIIFIIMFLNIQDNDLPVEEKRFAYTAGGIVVLIPVVYFLIKIAGTIPGVEATIVGSGFGGIKEVGLVLFQDWLLPFEIVSLLLLVTLVGAVVLAGKRRVGK</sequence>
<dbReference type="EMBL" id="FNJI01000026">
    <property type="protein sequence ID" value="SDP56836.1"/>
    <property type="molecule type" value="Genomic_DNA"/>
</dbReference>
<keyword evidence="4" id="KW-1185">Reference proteome</keyword>
<organism evidence="3 4">
    <name type="scientific">Desulforhopalus singaporensis</name>
    <dbReference type="NCBI Taxonomy" id="91360"/>
    <lineage>
        <taxon>Bacteria</taxon>
        <taxon>Pseudomonadati</taxon>
        <taxon>Thermodesulfobacteriota</taxon>
        <taxon>Desulfobulbia</taxon>
        <taxon>Desulfobulbales</taxon>
        <taxon>Desulfocapsaceae</taxon>
        <taxon>Desulforhopalus</taxon>
    </lineage>
</organism>
<dbReference type="InterPro" id="IPR001457">
    <property type="entry name" value="NADH_UbQ/plastoQ_OxRdtase_su6"/>
</dbReference>
<feature type="transmembrane region" description="Helical" evidence="2">
    <location>
        <begin position="90"/>
        <end position="108"/>
    </location>
</feature>
<dbReference type="Proteomes" id="UP000199073">
    <property type="component" value="Unassembled WGS sequence"/>
</dbReference>
<dbReference type="Pfam" id="PF00499">
    <property type="entry name" value="Oxidored_q3"/>
    <property type="match status" value="1"/>
</dbReference>
<dbReference type="GO" id="GO:0008137">
    <property type="term" value="F:NADH dehydrogenase (ubiquinone) activity"/>
    <property type="evidence" value="ECO:0007669"/>
    <property type="project" value="UniProtKB-UniRule"/>
</dbReference>
<keyword evidence="2" id="KW-1003">Cell membrane</keyword>
<keyword evidence="2" id="KW-0874">Quinone</keyword>
<evidence type="ECO:0000313" key="4">
    <source>
        <dbReference type="Proteomes" id="UP000199073"/>
    </source>
</evidence>